<keyword evidence="1" id="KW-0732">Signal</keyword>
<keyword evidence="2" id="KW-0614">Plasmid</keyword>
<organism evidence="2 3">
    <name type="scientific">Pseudoalteromonas xiamenensis</name>
    <dbReference type="NCBI Taxonomy" id="882626"/>
    <lineage>
        <taxon>Bacteria</taxon>
        <taxon>Pseudomonadati</taxon>
        <taxon>Pseudomonadota</taxon>
        <taxon>Gammaproteobacteria</taxon>
        <taxon>Alteromonadales</taxon>
        <taxon>Pseudoalteromonadaceae</taxon>
        <taxon>Pseudoalteromonas</taxon>
    </lineage>
</organism>
<feature type="signal peptide" evidence="1">
    <location>
        <begin position="1"/>
        <end position="23"/>
    </location>
</feature>
<evidence type="ECO:0000256" key="1">
    <source>
        <dbReference type="SAM" id="SignalP"/>
    </source>
</evidence>
<dbReference type="KEGG" id="pxi:J5O05_17880"/>
<evidence type="ECO:0000313" key="2">
    <source>
        <dbReference type="EMBL" id="QTH73380.1"/>
    </source>
</evidence>
<evidence type="ECO:0008006" key="4">
    <source>
        <dbReference type="Google" id="ProtNLM"/>
    </source>
</evidence>
<feature type="chain" id="PRO_5036731027" description="Outer membrane protein beta-barrel domain-containing protein" evidence="1">
    <location>
        <begin position="24"/>
        <end position="237"/>
    </location>
</feature>
<dbReference type="Proteomes" id="UP000664904">
    <property type="component" value="Plasmid unnamed5"/>
</dbReference>
<accession>A0A975DKF6</accession>
<evidence type="ECO:0000313" key="3">
    <source>
        <dbReference type="Proteomes" id="UP000664904"/>
    </source>
</evidence>
<name>A0A975DKF6_9GAMM</name>
<keyword evidence="3" id="KW-1185">Reference proteome</keyword>
<dbReference type="EMBL" id="CP072135">
    <property type="protein sequence ID" value="QTH73380.1"/>
    <property type="molecule type" value="Genomic_DNA"/>
</dbReference>
<dbReference type="AlphaFoldDB" id="A0A975DKF6"/>
<dbReference type="RefSeq" id="WP_208844992.1">
    <property type="nucleotide sequence ID" value="NZ_CP072135.1"/>
</dbReference>
<protein>
    <recommendedName>
        <fullName evidence="4">Outer membrane protein beta-barrel domain-containing protein</fullName>
    </recommendedName>
</protein>
<proteinExistence type="predicted"/>
<gene>
    <name evidence="2" type="ORF">J5O05_17880</name>
</gene>
<reference evidence="2" key="1">
    <citation type="submission" date="2021-03" db="EMBL/GenBank/DDBJ databases">
        <title>Complete Genome of Pseudoalteromonas xiamenensis STKMTI.2, a new potential marine bacterium producing anti-Vibrio compounds.</title>
        <authorList>
            <person name="Handayani D.P."/>
            <person name="Isnansetyo A."/>
            <person name="Istiqomah I."/>
            <person name="Jumina J."/>
        </authorList>
    </citation>
    <scope>NUCLEOTIDE SEQUENCE</scope>
    <source>
        <strain evidence="2">STKMTI.2</strain>
        <plasmid evidence="2">unnamed5</plasmid>
    </source>
</reference>
<sequence length="237" mass="27496">MKRVTAFVSVWLCVALSPIFAWADGMVVDKVYHPYVLPNEKAAEWRLHSRQTDTKNYLAQRFGLGFAVAEGLAIEGFAIGERNPNDRDNYDLAAFEGEVRWQIVEQGKYWADWGLLFELEKRTKESAYEATTGLIFEKEIGRTSLTMNAFLIREWGKDIEDEWESEFRAQYRYRLVPAFQPAIEIYAGQDFFGIGPGFIGLYRFEGQRQLKWEAGFISEIGHNGKDHSFRLALEYEY</sequence>
<geneLocation type="plasmid" evidence="2 3">
    <name>unnamed5</name>
</geneLocation>